<dbReference type="AlphaFoldDB" id="A0A7J6DVP1"/>
<dbReference type="Pfam" id="PF14543">
    <property type="entry name" value="TAXi_N"/>
    <property type="match status" value="1"/>
</dbReference>
<dbReference type="GO" id="GO:0004190">
    <property type="term" value="F:aspartic-type endopeptidase activity"/>
    <property type="evidence" value="ECO:0007669"/>
    <property type="project" value="InterPro"/>
</dbReference>
<dbReference type="InterPro" id="IPR033121">
    <property type="entry name" value="PEPTIDASE_A1"/>
</dbReference>
<dbReference type="GO" id="GO:0005576">
    <property type="term" value="C:extracellular region"/>
    <property type="evidence" value="ECO:0007669"/>
    <property type="project" value="UniProtKB-SubCell"/>
</dbReference>
<comment type="subcellular location">
    <subcellularLocation>
        <location evidence="1">Secreted</location>
        <location evidence="1">Extracellular space</location>
    </subcellularLocation>
</comment>
<accession>A0A7J6DVP1</accession>
<keyword evidence="3" id="KW-0964">Secreted</keyword>
<feature type="chain" id="PRO_5033911478" description="Peptidase A1 domain-containing protein" evidence="5">
    <location>
        <begin position="21"/>
        <end position="416"/>
    </location>
</feature>
<evidence type="ECO:0000256" key="3">
    <source>
        <dbReference type="ARBA" id="ARBA00022525"/>
    </source>
</evidence>
<dbReference type="Pfam" id="PF14541">
    <property type="entry name" value="TAXi_C"/>
    <property type="match status" value="1"/>
</dbReference>
<proteinExistence type="inferred from homology"/>
<dbReference type="EMBL" id="JAATIP010000373">
    <property type="protein sequence ID" value="KAF4350182.1"/>
    <property type="molecule type" value="Genomic_DNA"/>
</dbReference>
<protein>
    <recommendedName>
        <fullName evidence="6">Peptidase A1 domain-containing protein</fullName>
    </recommendedName>
</protein>
<dbReference type="FunFam" id="2.40.70.10:FF:000041">
    <property type="entry name" value="Basic 7S globulin"/>
    <property type="match status" value="1"/>
</dbReference>
<organism evidence="7 9">
    <name type="scientific">Cannabis sativa</name>
    <name type="common">Hemp</name>
    <name type="synonym">Marijuana</name>
    <dbReference type="NCBI Taxonomy" id="3483"/>
    <lineage>
        <taxon>Eukaryota</taxon>
        <taxon>Viridiplantae</taxon>
        <taxon>Streptophyta</taxon>
        <taxon>Embryophyta</taxon>
        <taxon>Tracheophyta</taxon>
        <taxon>Spermatophyta</taxon>
        <taxon>Magnoliopsida</taxon>
        <taxon>eudicotyledons</taxon>
        <taxon>Gunneridae</taxon>
        <taxon>Pentapetalae</taxon>
        <taxon>rosids</taxon>
        <taxon>fabids</taxon>
        <taxon>Rosales</taxon>
        <taxon>Cannabaceae</taxon>
        <taxon>Cannabis</taxon>
    </lineage>
</organism>
<reference evidence="9 10" key="1">
    <citation type="journal article" date="2020" name="bioRxiv">
        <title>Sequence and annotation of 42 cannabis genomes reveals extensive copy number variation in cannabinoid synthesis and pathogen resistance genes.</title>
        <authorList>
            <person name="Mckernan K.J."/>
            <person name="Helbert Y."/>
            <person name="Kane L.T."/>
            <person name="Ebling H."/>
            <person name="Zhang L."/>
            <person name="Liu B."/>
            <person name="Eaton Z."/>
            <person name="Mclaughlin S."/>
            <person name="Kingan S."/>
            <person name="Baybayan P."/>
            <person name="Concepcion G."/>
            <person name="Jordan M."/>
            <person name="Riva A."/>
            <person name="Barbazuk W."/>
            <person name="Harkins T."/>
        </authorList>
    </citation>
    <scope>NUCLEOTIDE SEQUENCE [LARGE SCALE GENOMIC DNA]</scope>
    <source>
        <strain evidence="9 10">cv. Jamaican Lion 4</strain>
        <strain evidence="8">Father</strain>
        <strain evidence="7">Mother</strain>
        <tissue evidence="7">Leaf</tissue>
    </source>
</reference>
<evidence type="ECO:0000313" key="9">
    <source>
        <dbReference type="Proteomes" id="UP000525078"/>
    </source>
</evidence>
<dbReference type="InterPro" id="IPR021109">
    <property type="entry name" value="Peptidase_aspartic_dom_sf"/>
</dbReference>
<name>A0A7J6DVP1_CANSA</name>
<dbReference type="EMBL" id="JAATIQ010000131">
    <property type="protein sequence ID" value="KAF4378846.1"/>
    <property type="molecule type" value="Genomic_DNA"/>
</dbReference>
<evidence type="ECO:0000256" key="1">
    <source>
        <dbReference type="ARBA" id="ARBA00004239"/>
    </source>
</evidence>
<gene>
    <name evidence="7" type="ORF">F8388_013603</name>
    <name evidence="8" type="ORF">G4B88_008316</name>
</gene>
<evidence type="ECO:0000256" key="4">
    <source>
        <dbReference type="ARBA" id="ARBA00022729"/>
    </source>
</evidence>
<evidence type="ECO:0000313" key="7">
    <source>
        <dbReference type="EMBL" id="KAF4350182.1"/>
    </source>
</evidence>
<comment type="similarity">
    <text evidence="2">Belongs to the peptidase A1 family.</text>
</comment>
<sequence length="416" mass="45499">MATLLHLLPFLLHLLTLSHAQIDYRFGDSRPLVLLPVTKDALTFQYLTEIRHGSSLLATKLVVDLGGPLIWMGCDSHLGSFSPLRISSGSIQCLAAKPFTTRNRGGDDDGCTLFAENKISQMGRRGVLVEDTLDVVLADEGSKSEDVNLGEYPFLFACAPKPLLNGLAGGANGMVGLGRTRIAFPSQVSAAFSSEWQFTLCLSSSNGVVLYEKRHYGSVFGSEISKSLIYTPLLAGPDDSQTEYFINLKSIRIGGKRLSFDVEHTKLSTIVPFTTMESSIYAIFIKAYEKAAFSMNMKRVEPVAPFRLCFDSKSIKKTQLGPLVPDVELGLQSEMVRWKFHGRNLMMKVSDEVMCLGIVDGGLNLGVSIVLGGYQLEDMVLHFDVGTSMLGFSPSLLKWGRSCSSLKFDSLPVQAL</sequence>
<evidence type="ECO:0000313" key="8">
    <source>
        <dbReference type="EMBL" id="KAF4378846.1"/>
    </source>
</evidence>
<keyword evidence="10" id="KW-1185">Reference proteome</keyword>
<dbReference type="InterPro" id="IPR032799">
    <property type="entry name" value="TAXi_C"/>
</dbReference>
<comment type="caution">
    <text evidence="7">The sequence shown here is derived from an EMBL/GenBank/DDBJ whole genome shotgun (WGS) entry which is preliminary data.</text>
</comment>
<dbReference type="InterPro" id="IPR001461">
    <property type="entry name" value="Aspartic_peptidase_A1"/>
</dbReference>
<feature type="domain" description="Peptidase A1" evidence="6">
    <location>
        <begin position="46"/>
        <end position="393"/>
    </location>
</feature>
<dbReference type="SUPFAM" id="SSF50630">
    <property type="entry name" value="Acid proteases"/>
    <property type="match status" value="1"/>
</dbReference>
<dbReference type="Proteomes" id="UP000583929">
    <property type="component" value="Unassembled WGS sequence"/>
</dbReference>
<dbReference type="Proteomes" id="UP000525078">
    <property type="component" value="Unassembled WGS sequence"/>
</dbReference>
<keyword evidence="4 5" id="KW-0732">Signal</keyword>
<dbReference type="InterPro" id="IPR032861">
    <property type="entry name" value="TAXi_N"/>
</dbReference>
<evidence type="ECO:0000256" key="2">
    <source>
        <dbReference type="ARBA" id="ARBA00007447"/>
    </source>
</evidence>
<dbReference type="PANTHER" id="PTHR47965">
    <property type="entry name" value="ASPARTYL PROTEASE-RELATED"/>
    <property type="match status" value="1"/>
</dbReference>
<dbReference type="PANTHER" id="PTHR47965:SF46">
    <property type="entry name" value="BASIC 7S GLOBULIN-LIKE"/>
    <property type="match status" value="1"/>
</dbReference>
<feature type="signal peptide" evidence="5">
    <location>
        <begin position="1"/>
        <end position="20"/>
    </location>
</feature>
<dbReference type="Gene3D" id="2.40.70.10">
    <property type="entry name" value="Acid Proteases"/>
    <property type="match status" value="2"/>
</dbReference>
<dbReference type="GO" id="GO:0006508">
    <property type="term" value="P:proteolysis"/>
    <property type="evidence" value="ECO:0007669"/>
    <property type="project" value="InterPro"/>
</dbReference>
<evidence type="ECO:0000313" key="10">
    <source>
        <dbReference type="Proteomes" id="UP000583929"/>
    </source>
</evidence>
<dbReference type="PROSITE" id="PS51767">
    <property type="entry name" value="PEPTIDASE_A1"/>
    <property type="match status" value="1"/>
</dbReference>
<evidence type="ECO:0000259" key="6">
    <source>
        <dbReference type="PROSITE" id="PS51767"/>
    </source>
</evidence>
<evidence type="ECO:0000256" key="5">
    <source>
        <dbReference type="SAM" id="SignalP"/>
    </source>
</evidence>